<evidence type="ECO:0000313" key="2">
    <source>
        <dbReference type="EMBL" id="GBR46841.1"/>
    </source>
</evidence>
<organism evidence="2 3">
    <name type="scientific">Neokomagataea tanensis NBRC 106556</name>
    <dbReference type="NCBI Taxonomy" id="1223519"/>
    <lineage>
        <taxon>Bacteria</taxon>
        <taxon>Pseudomonadati</taxon>
        <taxon>Pseudomonadota</taxon>
        <taxon>Alphaproteobacteria</taxon>
        <taxon>Acetobacterales</taxon>
        <taxon>Acetobacteraceae</taxon>
        <taxon>Neokomagataea</taxon>
    </lineage>
</organism>
<dbReference type="Proteomes" id="UP001062443">
    <property type="component" value="Unassembled WGS sequence"/>
</dbReference>
<dbReference type="RefSeq" id="WP_068171624.1">
    <property type="nucleotide sequence ID" value="NZ_BAQB01000017.1"/>
</dbReference>
<evidence type="ECO:0000313" key="3">
    <source>
        <dbReference type="Proteomes" id="UP001062443"/>
    </source>
</evidence>
<feature type="region of interest" description="Disordered" evidence="1">
    <location>
        <begin position="30"/>
        <end position="64"/>
    </location>
</feature>
<dbReference type="Pfam" id="PF13770">
    <property type="entry name" value="DUF4169"/>
    <property type="match status" value="1"/>
</dbReference>
<keyword evidence="3" id="KW-1185">Reference proteome</keyword>
<proteinExistence type="predicted"/>
<protein>
    <recommendedName>
        <fullName evidence="4">DUF4169 family protein</fullName>
    </recommendedName>
</protein>
<gene>
    <name evidence="2" type="ORF">AA106556_1249</name>
</gene>
<feature type="compositionally biased region" description="Basic and acidic residues" evidence="1">
    <location>
        <begin position="42"/>
        <end position="64"/>
    </location>
</feature>
<dbReference type="EMBL" id="BAQB01000017">
    <property type="protein sequence ID" value="GBR46841.1"/>
    <property type="molecule type" value="Genomic_DNA"/>
</dbReference>
<name>A0ABQ0QJC6_9PROT</name>
<evidence type="ECO:0000256" key="1">
    <source>
        <dbReference type="SAM" id="MobiDB-lite"/>
    </source>
</evidence>
<accession>A0ABQ0QJC6</accession>
<reference evidence="2" key="1">
    <citation type="submission" date="2013-04" db="EMBL/GenBank/DDBJ databases">
        <title>The genome sequencing project of 58 acetic acid bacteria.</title>
        <authorList>
            <person name="Okamoto-Kainuma A."/>
            <person name="Ishikawa M."/>
            <person name="Umino S."/>
            <person name="Koizumi Y."/>
            <person name="Shiwa Y."/>
            <person name="Yoshikawa H."/>
            <person name="Matsutani M."/>
            <person name="Matsushita K."/>
        </authorList>
    </citation>
    <scope>NUCLEOTIDE SEQUENCE</scope>
    <source>
        <strain evidence="2">NBRC 106556</strain>
    </source>
</reference>
<sequence>MTNVVNLRRERKRRLREEDVKKADANRLFYGRSRGAKQQSALEKERFSKMLDGKKRDDSEGASS</sequence>
<comment type="caution">
    <text evidence="2">The sequence shown here is derived from an EMBL/GenBank/DDBJ whole genome shotgun (WGS) entry which is preliminary data.</text>
</comment>
<dbReference type="InterPro" id="IPR025227">
    <property type="entry name" value="DUF4169"/>
</dbReference>
<evidence type="ECO:0008006" key="4">
    <source>
        <dbReference type="Google" id="ProtNLM"/>
    </source>
</evidence>